<protein>
    <recommendedName>
        <fullName evidence="4">succinate dehydrogenase</fullName>
        <ecNumber evidence="4">1.3.5.1</ecNumber>
    </recommendedName>
</protein>
<feature type="binding site" evidence="13">
    <location>
        <position position="378"/>
    </location>
    <ligand>
        <name>FAD</name>
        <dbReference type="ChEBI" id="CHEBI:57692"/>
    </ligand>
</feature>
<dbReference type="FunFam" id="1.20.58.100:FF:000001">
    <property type="entry name" value="Succinate dehydrogenase flavoprotein subunit (SdhA)"/>
    <property type="match status" value="1"/>
</dbReference>
<dbReference type="InterPro" id="IPR037099">
    <property type="entry name" value="Fum_R/Succ_DH_flav-like_C_sf"/>
</dbReference>
<dbReference type="EMBL" id="SLXD01000014">
    <property type="protein sequence ID" value="TCO99800.1"/>
    <property type="molecule type" value="Genomic_DNA"/>
</dbReference>
<feature type="binding site" evidence="13">
    <location>
        <begin position="37"/>
        <end position="52"/>
    </location>
    <ligand>
        <name>FAD</name>
        <dbReference type="ChEBI" id="CHEBI:57692"/>
    </ligand>
</feature>
<evidence type="ECO:0000256" key="12">
    <source>
        <dbReference type="PIRSR" id="PIRSR000171-1"/>
    </source>
</evidence>
<evidence type="ECO:0000256" key="6">
    <source>
        <dbReference type="ARBA" id="ARBA00022630"/>
    </source>
</evidence>
<sequence>MEIIQSDIVIVGGGGAGLRAAIAVQEADPRLKVALVSKVVPMRSHTVAAEGGSAGVIRDDDSLDNHFDDTVSGGDWLCDQDVVRFFVERCTEEMVRLEHWGCPWSRKDDGSINVRFFGGMKVQRTWFAADKTGFHMLHTLFQTSLQYPGIQRFDEFFVAELLVEDGRVQGVLAIEIATGKFFLLRAKAVILATGGAGRVYSQNTNAGIVTGDGMGLAYRHGVALRDMEFVQYHPTALPGSGILITEGCRGEGAILTNKDGHRYLQDYGLGPLDPWPRPKAMELGPRDRLSQAFWHEERKGNTIATRHGSAVNLDLRHLGAKKIHERLPLITEVAKTFAGIDPVHEPIPVRPAVHYTMGGIATNGRTETTLAGLYAAGECSSVGIHGANRLGSNSLSEIVVFGRVAGEAAAQYVRSASAAAPASLERQARAAVARLEALHQHERGERVAVLRDALGECMEKNVGIYREEAGLAEACSTLAELRARWRAGVRLDDRSRAFNTEWLSAIELGSMLEVAEAMAHSARERKESRGAHQRLDGYTERDDERFLVHTLAERRGDEAPAISHRPVVITTSAPRARSYGGAGTKAILT</sequence>
<evidence type="ECO:0000256" key="2">
    <source>
        <dbReference type="ARBA" id="ARBA00004515"/>
    </source>
</evidence>
<dbReference type="GO" id="GO:0008177">
    <property type="term" value="F:succinate dehydrogenase (quinone) activity"/>
    <property type="evidence" value="ECO:0007669"/>
    <property type="project" value="UniProtKB-EC"/>
</dbReference>
<feature type="binding site" evidence="13">
    <location>
        <position position="233"/>
    </location>
    <ligand>
        <name>substrate</name>
    </ligand>
</feature>
<accession>A0A4R2M1G3</accession>
<evidence type="ECO:0000256" key="9">
    <source>
        <dbReference type="ARBA" id="ARBA00023002"/>
    </source>
</evidence>
<dbReference type="Pfam" id="PF02910">
    <property type="entry name" value="Succ_DH_flav_C"/>
    <property type="match status" value="1"/>
</dbReference>
<evidence type="ECO:0000256" key="13">
    <source>
        <dbReference type="PIRSR" id="PIRSR630664-51"/>
    </source>
</evidence>
<dbReference type="FunFam" id="3.90.700.10:FF:000003">
    <property type="entry name" value="Fumarate reductase flavoprotein subunit"/>
    <property type="match status" value="1"/>
</dbReference>
<reference evidence="16 17" key="1">
    <citation type="submission" date="2019-03" db="EMBL/GenBank/DDBJ databases">
        <title>Genomic Encyclopedia of Type Strains, Phase IV (KMG-IV): sequencing the most valuable type-strain genomes for metagenomic binning, comparative biology and taxonomic classification.</title>
        <authorList>
            <person name="Goeker M."/>
        </authorList>
    </citation>
    <scope>NUCLEOTIDE SEQUENCE [LARGE SCALE GENOMIC DNA]</scope>
    <source>
        <strain evidence="16 17">DSM 1709</strain>
    </source>
</reference>
<dbReference type="OrthoDB" id="9806724at2"/>
<dbReference type="InterPro" id="IPR003952">
    <property type="entry name" value="FRD_SDH_FAD_BS"/>
</dbReference>
<organism evidence="16 17">
    <name type="scientific">Rubrivivax gelatinosus</name>
    <name type="common">Rhodocyclus gelatinosus</name>
    <name type="synonym">Rhodopseudomonas gelatinosa</name>
    <dbReference type="NCBI Taxonomy" id="28068"/>
    <lineage>
        <taxon>Bacteria</taxon>
        <taxon>Pseudomonadati</taxon>
        <taxon>Pseudomonadota</taxon>
        <taxon>Betaproteobacteria</taxon>
        <taxon>Burkholderiales</taxon>
        <taxon>Sphaerotilaceae</taxon>
        <taxon>Rubrivivax</taxon>
    </lineage>
</organism>
<dbReference type="SUPFAM" id="SSF46977">
    <property type="entry name" value="Succinate dehydrogenase/fumarate reductase flavoprotein C-terminal domain"/>
    <property type="match status" value="1"/>
</dbReference>
<dbReference type="Pfam" id="PF00890">
    <property type="entry name" value="FAD_binding_2"/>
    <property type="match status" value="1"/>
</dbReference>
<comment type="similarity">
    <text evidence="3">Belongs to the FAD-dependent oxidoreductase 2 family. FRD/SDH subfamily.</text>
</comment>
<evidence type="ECO:0000313" key="16">
    <source>
        <dbReference type="EMBL" id="TCO99800.1"/>
    </source>
</evidence>
<dbReference type="GO" id="GO:0009061">
    <property type="term" value="P:anaerobic respiration"/>
    <property type="evidence" value="ECO:0007669"/>
    <property type="project" value="TreeGrafter"/>
</dbReference>
<keyword evidence="5" id="KW-0813">Transport</keyword>
<feature type="binding site" evidence="13">
    <location>
        <begin position="394"/>
        <end position="395"/>
    </location>
    <ligand>
        <name>FAD</name>
        <dbReference type="ChEBI" id="CHEBI:57692"/>
    </ligand>
</feature>
<dbReference type="GO" id="GO:0009055">
    <property type="term" value="F:electron transfer activity"/>
    <property type="evidence" value="ECO:0007669"/>
    <property type="project" value="TreeGrafter"/>
</dbReference>
<dbReference type="GO" id="GO:0005886">
    <property type="term" value="C:plasma membrane"/>
    <property type="evidence" value="ECO:0007669"/>
    <property type="project" value="UniProtKB-SubCell"/>
</dbReference>
<dbReference type="GO" id="GO:0022900">
    <property type="term" value="P:electron transport chain"/>
    <property type="evidence" value="ECO:0007669"/>
    <property type="project" value="InterPro"/>
</dbReference>
<evidence type="ECO:0000256" key="7">
    <source>
        <dbReference type="ARBA" id="ARBA00022827"/>
    </source>
</evidence>
<dbReference type="PANTHER" id="PTHR11632:SF82">
    <property type="entry name" value="FUMARATE REDUCTASE FLAVOPROTEIN SUBUNIT"/>
    <property type="match status" value="1"/>
</dbReference>
<evidence type="ECO:0000256" key="11">
    <source>
        <dbReference type="ARBA" id="ARBA00049220"/>
    </source>
</evidence>
<feature type="binding site" evidence="13">
    <location>
        <position position="212"/>
    </location>
    <ligand>
        <name>FAD</name>
        <dbReference type="ChEBI" id="CHEBI:57692"/>
    </ligand>
</feature>
<dbReference type="Gene3D" id="3.90.700.10">
    <property type="entry name" value="Succinate dehydrogenase/fumarate reductase flavoprotein, catalytic domain"/>
    <property type="match status" value="1"/>
</dbReference>
<dbReference type="NCBIfam" id="TIGR01812">
    <property type="entry name" value="sdhA_frdA_Gneg"/>
    <property type="match status" value="1"/>
</dbReference>
<evidence type="ECO:0000256" key="5">
    <source>
        <dbReference type="ARBA" id="ARBA00022448"/>
    </source>
</evidence>
<dbReference type="SUPFAM" id="SSF51905">
    <property type="entry name" value="FAD/NAD(P)-binding domain"/>
    <property type="match status" value="1"/>
</dbReference>
<evidence type="ECO:0000256" key="1">
    <source>
        <dbReference type="ARBA" id="ARBA00001974"/>
    </source>
</evidence>
<dbReference type="InterPro" id="IPR014006">
    <property type="entry name" value="Succ_Dhase_FrdA_Gneg"/>
</dbReference>
<comment type="caution">
    <text evidence="16">The sequence shown here is derived from an EMBL/GenBank/DDBJ whole genome shotgun (WGS) entry which is preliminary data.</text>
</comment>
<dbReference type="InterPro" id="IPR027477">
    <property type="entry name" value="Succ_DH/fumarate_Rdtase_cat_sf"/>
</dbReference>
<dbReference type="PROSITE" id="PS00504">
    <property type="entry name" value="FRD_SDH_FAD_BINDING"/>
    <property type="match status" value="1"/>
</dbReference>
<keyword evidence="7 13" id="KW-0274">FAD</keyword>
<feature type="active site" description="Proton acceptor" evidence="12">
    <location>
        <position position="286"/>
    </location>
</feature>
<feature type="binding site" evidence="13">
    <location>
        <begin position="12"/>
        <end position="17"/>
    </location>
    <ligand>
        <name>FAD</name>
        <dbReference type="ChEBI" id="CHEBI:57692"/>
    </ligand>
</feature>
<feature type="domain" description="Fumarate reductase/succinate dehydrogenase flavoprotein-like C-terminal" evidence="15">
    <location>
        <begin position="451"/>
        <end position="579"/>
    </location>
</feature>
<keyword evidence="6 13" id="KW-0285">Flavoprotein</keyword>
<comment type="cofactor">
    <cofactor evidence="1 13">
        <name>FAD</name>
        <dbReference type="ChEBI" id="CHEBI:57692"/>
    </cofactor>
</comment>
<dbReference type="SUPFAM" id="SSF56425">
    <property type="entry name" value="Succinate dehydrogenase/fumarate reductase flavoprotein, catalytic domain"/>
    <property type="match status" value="1"/>
</dbReference>
<dbReference type="GO" id="GO:0050660">
    <property type="term" value="F:flavin adenine dinucleotide binding"/>
    <property type="evidence" value="ECO:0007669"/>
    <property type="project" value="InterPro"/>
</dbReference>
<dbReference type="AlphaFoldDB" id="A0A4R2M1G3"/>
<dbReference type="Gene3D" id="4.10.80.40">
    <property type="entry name" value="succinate dehydrogenase protein domain"/>
    <property type="match status" value="1"/>
</dbReference>
<keyword evidence="9" id="KW-0560">Oxidoreductase</keyword>
<evidence type="ECO:0000313" key="17">
    <source>
        <dbReference type="Proteomes" id="UP000295106"/>
    </source>
</evidence>
<keyword evidence="10" id="KW-0472">Membrane</keyword>
<dbReference type="Proteomes" id="UP000295106">
    <property type="component" value="Unassembled WGS sequence"/>
</dbReference>
<dbReference type="InterPro" id="IPR036188">
    <property type="entry name" value="FAD/NAD-bd_sf"/>
</dbReference>
<dbReference type="InterPro" id="IPR003953">
    <property type="entry name" value="FAD-dep_OxRdtase_2_FAD-bd"/>
</dbReference>
<gene>
    <name evidence="16" type="ORF">EV684_11497</name>
</gene>
<dbReference type="PANTHER" id="PTHR11632">
    <property type="entry name" value="SUCCINATE DEHYDROGENASE 2 FLAVOPROTEIN SUBUNIT"/>
    <property type="match status" value="1"/>
</dbReference>
<evidence type="ECO:0000256" key="10">
    <source>
        <dbReference type="ARBA" id="ARBA00023136"/>
    </source>
</evidence>
<evidence type="ECO:0000259" key="15">
    <source>
        <dbReference type="Pfam" id="PF02910"/>
    </source>
</evidence>
<name>A0A4R2M1G3_RUBGE</name>
<evidence type="ECO:0000256" key="4">
    <source>
        <dbReference type="ARBA" id="ARBA00012792"/>
    </source>
</evidence>
<dbReference type="PIRSF" id="PIRSF000171">
    <property type="entry name" value="SDHA_APRA_LASPO"/>
    <property type="match status" value="1"/>
</dbReference>
<dbReference type="GeneID" id="99685440"/>
<feature type="binding site" evidence="13">
    <location>
        <position position="354"/>
    </location>
    <ligand>
        <name>substrate</name>
    </ligand>
</feature>
<dbReference type="NCBIfam" id="NF006686">
    <property type="entry name" value="PRK09231.1"/>
    <property type="match status" value="1"/>
</dbReference>
<dbReference type="EC" id="1.3.5.1" evidence="4"/>
<dbReference type="RefSeq" id="WP_132649108.1">
    <property type="nucleotide sequence ID" value="NZ_CP181386.1"/>
</dbReference>
<dbReference type="InterPro" id="IPR015939">
    <property type="entry name" value="Fum_Rdtase/Succ_DH_flav-like_C"/>
</dbReference>
<feature type="domain" description="FAD-dependent oxidoreductase 2 FAD-binding" evidence="14">
    <location>
        <begin position="7"/>
        <end position="395"/>
    </location>
</feature>
<dbReference type="PRINTS" id="PR00411">
    <property type="entry name" value="PNDRDTASEI"/>
</dbReference>
<feature type="binding site" evidence="13">
    <location>
        <position position="245"/>
    </location>
    <ligand>
        <name>substrate</name>
    </ligand>
</feature>
<feature type="binding site" evidence="13">
    <location>
        <position position="389"/>
    </location>
    <ligand>
        <name>substrate</name>
    </ligand>
</feature>
<dbReference type="Gene3D" id="3.50.50.60">
    <property type="entry name" value="FAD/NAD(P)-binding domain"/>
    <property type="match status" value="1"/>
</dbReference>
<dbReference type="PRINTS" id="PR00368">
    <property type="entry name" value="FADPNR"/>
</dbReference>
<evidence type="ECO:0000256" key="3">
    <source>
        <dbReference type="ARBA" id="ARBA00008040"/>
    </source>
</evidence>
<dbReference type="GO" id="GO:0006113">
    <property type="term" value="P:fermentation"/>
    <property type="evidence" value="ECO:0007669"/>
    <property type="project" value="TreeGrafter"/>
</dbReference>
<evidence type="ECO:0000256" key="8">
    <source>
        <dbReference type="ARBA" id="ARBA00022982"/>
    </source>
</evidence>
<proteinExistence type="inferred from homology"/>
<evidence type="ECO:0000259" key="14">
    <source>
        <dbReference type="Pfam" id="PF00890"/>
    </source>
</evidence>
<comment type="subcellular location">
    <subcellularLocation>
        <location evidence="2">Cell inner membrane</location>
        <topology evidence="2">Peripheral membrane protein</topology>
        <orientation evidence="2">Cytoplasmic side</orientation>
    </subcellularLocation>
</comment>
<comment type="catalytic activity">
    <reaction evidence="11">
        <text>a quinone + succinate = fumarate + a quinol</text>
        <dbReference type="Rhea" id="RHEA:40523"/>
        <dbReference type="ChEBI" id="CHEBI:24646"/>
        <dbReference type="ChEBI" id="CHEBI:29806"/>
        <dbReference type="ChEBI" id="CHEBI:30031"/>
        <dbReference type="ChEBI" id="CHEBI:132124"/>
        <dbReference type="EC" id="1.3.5.1"/>
    </reaction>
</comment>
<dbReference type="Gene3D" id="1.20.58.100">
    <property type="entry name" value="Fumarate reductase/succinate dehydrogenase flavoprotein-like, C-terminal domain"/>
    <property type="match status" value="1"/>
</dbReference>
<dbReference type="InterPro" id="IPR030664">
    <property type="entry name" value="SdhA/FrdA/AprA"/>
</dbReference>
<keyword evidence="8" id="KW-0249">Electron transport</keyword>